<dbReference type="RefSeq" id="WP_243362833.1">
    <property type="nucleotide sequence ID" value="NZ_JALGBH010000002.1"/>
</dbReference>
<name>A0ABS9ZZ86_9SPHI</name>
<proteinExistence type="predicted"/>
<organism evidence="2 3">
    <name type="scientific">Pedobacter montanisoli</name>
    <dbReference type="NCBI Taxonomy" id="2923277"/>
    <lineage>
        <taxon>Bacteria</taxon>
        <taxon>Pseudomonadati</taxon>
        <taxon>Bacteroidota</taxon>
        <taxon>Sphingobacteriia</taxon>
        <taxon>Sphingobacteriales</taxon>
        <taxon>Sphingobacteriaceae</taxon>
        <taxon>Pedobacter</taxon>
    </lineage>
</organism>
<evidence type="ECO:0008006" key="4">
    <source>
        <dbReference type="Google" id="ProtNLM"/>
    </source>
</evidence>
<feature type="chain" id="PRO_5045091078" description="Outer membrane protein beta-barrel domain-containing protein" evidence="1">
    <location>
        <begin position="20"/>
        <end position="225"/>
    </location>
</feature>
<evidence type="ECO:0000313" key="2">
    <source>
        <dbReference type="EMBL" id="MCJ0743599.1"/>
    </source>
</evidence>
<comment type="caution">
    <text evidence="2">The sequence shown here is derived from an EMBL/GenBank/DDBJ whole genome shotgun (WGS) entry which is preliminary data.</text>
</comment>
<gene>
    <name evidence="2" type="ORF">MMF97_12830</name>
</gene>
<evidence type="ECO:0000256" key="1">
    <source>
        <dbReference type="SAM" id="SignalP"/>
    </source>
</evidence>
<keyword evidence="3" id="KW-1185">Reference proteome</keyword>
<reference evidence="2" key="1">
    <citation type="submission" date="2022-03" db="EMBL/GenBank/DDBJ databases">
        <authorList>
            <person name="Woo C.Y."/>
        </authorList>
    </citation>
    <scope>NUCLEOTIDE SEQUENCE</scope>
    <source>
        <strain evidence="2">CYS-01</strain>
    </source>
</reference>
<protein>
    <recommendedName>
        <fullName evidence="4">Outer membrane protein beta-barrel domain-containing protein</fullName>
    </recommendedName>
</protein>
<sequence>MRKILIFALLISLSGTVFAQRDGNYNYSIGVRAYNLFQLPKILDQTNSSDYTTSYLNGLMVKFNDNQIGIRISGNYYFKKDLSFKNGCDNCEIATGDVDDFWAKIGFEKNFNYSAIQPYFAVDLGFRGMNFKGKINEVNNTSTSSNTITSKRGFIATPTLGLKINPVKQISLFAECNMDFYFSYERQERTQNDAANTRTFAKFNKTETLINPLSIGIQIHLVDKY</sequence>
<dbReference type="EMBL" id="JALGBH010000002">
    <property type="protein sequence ID" value="MCJ0743599.1"/>
    <property type="molecule type" value="Genomic_DNA"/>
</dbReference>
<keyword evidence="1" id="KW-0732">Signal</keyword>
<dbReference type="SUPFAM" id="SSF56925">
    <property type="entry name" value="OMPA-like"/>
    <property type="match status" value="1"/>
</dbReference>
<dbReference type="Proteomes" id="UP001165460">
    <property type="component" value="Unassembled WGS sequence"/>
</dbReference>
<evidence type="ECO:0000313" key="3">
    <source>
        <dbReference type="Proteomes" id="UP001165460"/>
    </source>
</evidence>
<accession>A0ABS9ZZ86</accession>
<dbReference type="InterPro" id="IPR011250">
    <property type="entry name" value="OMP/PagP_B-barrel"/>
</dbReference>
<feature type="signal peptide" evidence="1">
    <location>
        <begin position="1"/>
        <end position="19"/>
    </location>
</feature>